<proteinExistence type="predicted"/>
<name>A0A421DTJ4_9GAMM</name>
<comment type="caution">
    <text evidence="1">The sequence shown here is derived from an EMBL/GenBank/DDBJ whole genome shotgun (WGS) entry which is preliminary data.</text>
</comment>
<dbReference type="Proteomes" id="UP000285648">
    <property type="component" value="Unassembled WGS sequence"/>
</dbReference>
<accession>A0A421DTJ4</accession>
<dbReference type="AlphaFoldDB" id="A0A421DTJ4"/>
<gene>
    <name evidence="1" type="ORF">BIY29_01870</name>
</gene>
<dbReference type="EMBL" id="MJLZ01000002">
    <property type="protein sequence ID" value="RLM27848.1"/>
    <property type="molecule type" value="Genomic_DNA"/>
</dbReference>
<keyword evidence="2" id="KW-1185">Reference proteome</keyword>
<sequence length="61" mass="6928">MKRFANHLSQQWRTKKYLYGKIVVQAGDIAFWAPRKANMQTDTLIQGAGDIVGTTTQAVFR</sequence>
<evidence type="ECO:0000313" key="2">
    <source>
        <dbReference type="Proteomes" id="UP000285648"/>
    </source>
</evidence>
<organism evidence="1 2">
    <name type="scientific">Brenneria alni</name>
    <dbReference type="NCBI Taxonomy" id="71656"/>
    <lineage>
        <taxon>Bacteria</taxon>
        <taxon>Pseudomonadati</taxon>
        <taxon>Pseudomonadota</taxon>
        <taxon>Gammaproteobacteria</taxon>
        <taxon>Enterobacterales</taxon>
        <taxon>Pectobacteriaceae</taxon>
        <taxon>Brenneria</taxon>
    </lineage>
</organism>
<reference evidence="1 2" key="1">
    <citation type="submission" date="2016-09" db="EMBL/GenBank/DDBJ databases">
        <authorList>
            <person name="Doonan J."/>
            <person name="Pachebat J.A."/>
            <person name="Golyshin P.N."/>
            <person name="Denman S."/>
            <person name="Mcdonald J.E."/>
        </authorList>
    </citation>
    <scope>NUCLEOTIDE SEQUENCE [LARGE SCALE GENOMIC DNA]</scope>
    <source>
        <strain evidence="1 2">NCPPB 3934</strain>
    </source>
</reference>
<protein>
    <submittedName>
        <fullName evidence="1">Uncharacterized protein</fullName>
    </submittedName>
</protein>
<evidence type="ECO:0000313" key="1">
    <source>
        <dbReference type="EMBL" id="RLM27848.1"/>
    </source>
</evidence>